<dbReference type="PANTHER" id="PTHR38786">
    <property type="entry name" value="FLAGELLAR FLIJ PROTEIN"/>
    <property type="match status" value="1"/>
</dbReference>
<dbReference type="KEGG" id="rhd:R2APBS1_2993"/>
<dbReference type="InterPro" id="IPR052570">
    <property type="entry name" value="FliJ"/>
</dbReference>
<keyword evidence="7" id="KW-1005">Bacterial flagellum biogenesis</keyword>
<dbReference type="STRING" id="666685.R2APBS1_2993"/>
<dbReference type="Proteomes" id="UP000011859">
    <property type="component" value="Chromosome"/>
</dbReference>
<evidence type="ECO:0000256" key="2">
    <source>
        <dbReference type="ARBA" id="ARBA00010004"/>
    </source>
</evidence>
<dbReference type="NCBIfam" id="TIGR02473">
    <property type="entry name" value="flagell_FliJ"/>
    <property type="match status" value="1"/>
</dbReference>
<evidence type="ECO:0000256" key="9">
    <source>
        <dbReference type="ARBA" id="ARBA00023136"/>
    </source>
</evidence>
<keyword evidence="14" id="KW-1185">Reference proteome</keyword>
<proteinExistence type="inferred from homology"/>
<dbReference type="PANTHER" id="PTHR38786:SF1">
    <property type="entry name" value="FLAGELLAR FLIJ PROTEIN"/>
    <property type="match status" value="1"/>
</dbReference>
<feature type="compositionally biased region" description="Basic and acidic residues" evidence="12">
    <location>
        <begin position="114"/>
        <end position="141"/>
    </location>
</feature>
<dbReference type="GO" id="GO:0015031">
    <property type="term" value="P:protein transport"/>
    <property type="evidence" value="ECO:0007669"/>
    <property type="project" value="UniProtKB-KW"/>
</dbReference>
<feature type="region of interest" description="Disordered" evidence="12">
    <location>
        <begin position="105"/>
        <end position="141"/>
    </location>
</feature>
<accession>M4NK74</accession>
<comment type="subcellular location">
    <subcellularLocation>
        <location evidence="1">Cell membrane</location>
        <topology evidence="1">Peripheral membrane protein</topology>
        <orientation evidence="1">Cytoplasmic side</orientation>
    </subcellularLocation>
</comment>
<dbReference type="eggNOG" id="COG2882">
    <property type="taxonomic scope" value="Bacteria"/>
</dbReference>
<evidence type="ECO:0000256" key="11">
    <source>
        <dbReference type="SAM" id="Coils"/>
    </source>
</evidence>
<keyword evidence="10" id="KW-1006">Bacterial flagellum protein export</keyword>
<gene>
    <name evidence="13" type="ORF">R2APBS1_2993</name>
</gene>
<evidence type="ECO:0000313" key="13">
    <source>
        <dbReference type="EMBL" id="AGG90068.1"/>
    </source>
</evidence>
<keyword evidence="8" id="KW-0653">Protein transport</keyword>
<dbReference type="RefSeq" id="WP_015448501.1">
    <property type="nucleotide sequence ID" value="NC_020541.1"/>
</dbReference>
<dbReference type="HOGENOM" id="CLU_119965_1_1_6"/>
<evidence type="ECO:0000313" key="14">
    <source>
        <dbReference type="Proteomes" id="UP000011859"/>
    </source>
</evidence>
<dbReference type="GO" id="GO:0006935">
    <property type="term" value="P:chemotaxis"/>
    <property type="evidence" value="ECO:0007669"/>
    <property type="project" value="UniProtKB-KW"/>
</dbReference>
<keyword evidence="5" id="KW-1003">Cell membrane</keyword>
<feature type="coiled-coil region" evidence="11">
    <location>
        <begin position="12"/>
        <end position="39"/>
    </location>
</feature>
<dbReference type="GO" id="GO:0044781">
    <property type="term" value="P:bacterial-type flagellum organization"/>
    <property type="evidence" value="ECO:0007669"/>
    <property type="project" value="UniProtKB-KW"/>
</dbReference>
<evidence type="ECO:0000256" key="4">
    <source>
        <dbReference type="ARBA" id="ARBA00022448"/>
    </source>
</evidence>
<evidence type="ECO:0000256" key="3">
    <source>
        <dbReference type="ARBA" id="ARBA00020392"/>
    </source>
</evidence>
<dbReference type="Gene3D" id="1.10.287.1700">
    <property type="match status" value="1"/>
</dbReference>
<keyword evidence="13" id="KW-0969">Cilium</keyword>
<evidence type="ECO:0000256" key="8">
    <source>
        <dbReference type="ARBA" id="ARBA00022927"/>
    </source>
</evidence>
<keyword evidence="6" id="KW-0145">Chemotaxis</keyword>
<dbReference type="GO" id="GO:0071973">
    <property type="term" value="P:bacterial-type flagellum-dependent cell motility"/>
    <property type="evidence" value="ECO:0007669"/>
    <property type="project" value="InterPro"/>
</dbReference>
<dbReference type="EMBL" id="CP003470">
    <property type="protein sequence ID" value="AGG90068.1"/>
    <property type="molecule type" value="Genomic_DNA"/>
</dbReference>
<dbReference type="Pfam" id="PF02050">
    <property type="entry name" value="FliJ"/>
    <property type="match status" value="1"/>
</dbReference>
<dbReference type="AlphaFoldDB" id="M4NK74"/>
<dbReference type="InterPro" id="IPR012823">
    <property type="entry name" value="Flagell_FliJ"/>
</dbReference>
<dbReference type="GO" id="GO:0009288">
    <property type="term" value="C:bacterial-type flagellum"/>
    <property type="evidence" value="ECO:0007669"/>
    <property type="project" value="InterPro"/>
</dbReference>
<evidence type="ECO:0000256" key="6">
    <source>
        <dbReference type="ARBA" id="ARBA00022500"/>
    </source>
</evidence>
<evidence type="ECO:0000256" key="12">
    <source>
        <dbReference type="SAM" id="MobiDB-lite"/>
    </source>
</evidence>
<protein>
    <recommendedName>
        <fullName evidence="3">Flagellar FliJ protein</fullName>
    </recommendedName>
</protein>
<dbReference type="InterPro" id="IPR053716">
    <property type="entry name" value="Flag_assembly_chemotaxis_eff"/>
</dbReference>
<reference evidence="13 14" key="1">
    <citation type="submission" date="2012-04" db="EMBL/GenBank/DDBJ databases">
        <title>Complete genome of Rhodanobacter sp. 2APBS1.</title>
        <authorList>
            <consortium name="US DOE Joint Genome Institute"/>
            <person name="Huntemann M."/>
            <person name="Wei C.-L."/>
            <person name="Han J."/>
            <person name="Detter J.C."/>
            <person name="Han C."/>
            <person name="Tapia R."/>
            <person name="Munk A.C.C."/>
            <person name="Chen A."/>
            <person name="Krypides N."/>
            <person name="Mavromatis K."/>
            <person name="Markowitz V."/>
            <person name="Szeto E."/>
            <person name="Ivanova N."/>
            <person name="Mikhailova N."/>
            <person name="Ovchinnikova G."/>
            <person name="Pagani I."/>
            <person name="Pati A."/>
            <person name="Goodwin L."/>
            <person name="Peters L."/>
            <person name="Pitluck S."/>
            <person name="Woyke T."/>
            <person name="Prakash O."/>
            <person name="Elkins J."/>
            <person name="Brown S."/>
            <person name="Palumbo A."/>
            <person name="Hemme C."/>
            <person name="Zhou J."/>
            <person name="Watson D."/>
            <person name="Jardine P."/>
            <person name="Kostka J."/>
            <person name="Green S."/>
        </authorList>
    </citation>
    <scope>NUCLEOTIDE SEQUENCE [LARGE SCALE GENOMIC DNA]</scope>
    <source>
        <strain evidence="13 14">2APBS1</strain>
    </source>
</reference>
<evidence type="ECO:0000256" key="7">
    <source>
        <dbReference type="ARBA" id="ARBA00022795"/>
    </source>
</evidence>
<keyword evidence="9" id="KW-0472">Membrane</keyword>
<comment type="similarity">
    <text evidence="2">Belongs to the FliJ family.</text>
</comment>
<dbReference type="OrthoDB" id="5951725at2"/>
<dbReference type="GeneID" id="72427622"/>
<keyword evidence="13" id="KW-0966">Cell projection</keyword>
<keyword evidence="4" id="KW-0813">Transport</keyword>
<evidence type="ECO:0000256" key="1">
    <source>
        <dbReference type="ARBA" id="ARBA00004413"/>
    </source>
</evidence>
<organism evidence="13 14">
    <name type="scientific">Rhodanobacter denitrificans</name>
    <dbReference type="NCBI Taxonomy" id="666685"/>
    <lineage>
        <taxon>Bacteria</taxon>
        <taxon>Pseudomonadati</taxon>
        <taxon>Pseudomonadota</taxon>
        <taxon>Gammaproteobacteria</taxon>
        <taxon>Lysobacterales</taxon>
        <taxon>Rhodanobacteraceae</taxon>
        <taxon>Rhodanobacter</taxon>
    </lineage>
</organism>
<evidence type="ECO:0000256" key="5">
    <source>
        <dbReference type="ARBA" id="ARBA00022475"/>
    </source>
</evidence>
<keyword evidence="13" id="KW-0282">Flagellum</keyword>
<name>M4NK74_9GAMM</name>
<dbReference type="GO" id="GO:0005886">
    <property type="term" value="C:plasma membrane"/>
    <property type="evidence" value="ECO:0007669"/>
    <property type="project" value="UniProtKB-SubCell"/>
</dbReference>
<evidence type="ECO:0000256" key="10">
    <source>
        <dbReference type="ARBA" id="ARBA00023225"/>
    </source>
</evidence>
<keyword evidence="11" id="KW-0175">Coiled coil</keyword>
<sequence>MSSRAEQLEPAVEQARQRSEDALAQLATQQQVLARAEHQLGELQRYRLEYAAAADGAQSVTALLNRQQFVERIDQAIVQQQAELARQHRQLTQLREHWRRAHARESALSSVVAQHREEERRAADRHEQAELDERMQYRRLR</sequence>